<dbReference type="InterPro" id="IPR023352">
    <property type="entry name" value="MAPEG-like_dom_sf"/>
</dbReference>
<dbReference type="SUPFAM" id="SSF161084">
    <property type="entry name" value="MAPEG domain-like"/>
    <property type="match status" value="1"/>
</dbReference>
<evidence type="ECO:0000313" key="11">
    <source>
        <dbReference type="Proteomes" id="UP000322899"/>
    </source>
</evidence>
<proteinExistence type="predicted"/>
<comment type="caution">
    <text evidence="9">The sequence shown here is derived from an EMBL/GenBank/DDBJ whole genome shotgun (WGS) entry which is preliminary data.</text>
</comment>
<dbReference type="OrthoDB" id="410651at2759"/>
<dbReference type="Gene3D" id="1.20.120.550">
    <property type="entry name" value="Membrane associated eicosanoid/glutathione metabolism-like domain"/>
    <property type="match status" value="1"/>
</dbReference>
<dbReference type="InterPro" id="IPR050997">
    <property type="entry name" value="MAPEG"/>
</dbReference>
<evidence type="ECO:0000313" key="10">
    <source>
        <dbReference type="EMBL" id="KAA0170058.1"/>
    </source>
</evidence>
<evidence type="ECO:0000256" key="3">
    <source>
        <dbReference type="ARBA" id="ARBA00022989"/>
    </source>
</evidence>
<feature type="transmembrane region" description="Helical" evidence="5">
    <location>
        <begin position="122"/>
        <end position="153"/>
    </location>
</feature>
<dbReference type="GO" id="GO:0006691">
    <property type="term" value="P:leukotriene metabolic process"/>
    <property type="evidence" value="ECO:0007669"/>
    <property type="project" value="UniProtKB-ARBA"/>
</dbReference>
<evidence type="ECO:0000313" key="13">
    <source>
        <dbReference type="Proteomes" id="UP000324907"/>
    </source>
</evidence>
<keyword evidence="3 5" id="KW-1133">Transmembrane helix</keyword>
<dbReference type="OMA" id="NLNENDW"/>
<evidence type="ECO:0000256" key="1">
    <source>
        <dbReference type="ARBA" id="ARBA00004141"/>
    </source>
</evidence>
<dbReference type="AlphaFoldDB" id="A0A5A8DQE5"/>
<reference evidence="11 12" key="1">
    <citation type="submission" date="2019-07" db="EMBL/GenBank/DDBJ databases">
        <title>Genomes of Cafeteria roenbergensis.</title>
        <authorList>
            <person name="Fischer M.G."/>
            <person name="Hackl T."/>
            <person name="Roman M."/>
        </authorList>
    </citation>
    <scope>NUCLEOTIDE SEQUENCE [LARGE SCALE GENOMIC DNA]</scope>
    <source>
        <strain evidence="7 12">BVI</strain>
        <strain evidence="8 14">Cflag</strain>
        <strain evidence="9 11">E4-10P</strain>
        <strain evidence="10 13">RCC970-E3</strain>
    </source>
</reference>
<feature type="chain" id="PRO_5036365956" description="MAPEG family protein" evidence="6">
    <location>
        <begin position="22"/>
        <end position="202"/>
    </location>
</feature>
<evidence type="ECO:0000313" key="9">
    <source>
        <dbReference type="EMBL" id="KAA0167695.1"/>
    </source>
</evidence>
<dbReference type="Pfam" id="PF01124">
    <property type="entry name" value="MAPEG"/>
    <property type="match status" value="1"/>
</dbReference>
<dbReference type="Proteomes" id="UP000323011">
    <property type="component" value="Unassembled WGS sequence"/>
</dbReference>
<organism evidence="9 11">
    <name type="scientific">Cafeteria roenbergensis</name>
    <name type="common">Marine flagellate</name>
    <dbReference type="NCBI Taxonomy" id="33653"/>
    <lineage>
        <taxon>Eukaryota</taxon>
        <taxon>Sar</taxon>
        <taxon>Stramenopiles</taxon>
        <taxon>Bigyra</taxon>
        <taxon>Opalozoa</taxon>
        <taxon>Bicosoecida</taxon>
        <taxon>Cafeteriaceae</taxon>
        <taxon>Cafeteria</taxon>
    </lineage>
</organism>
<gene>
    <name evidence="9" type="ORF">FNF27_07257</name>
    <name evidence="10" type="ORF">FNF28_01667</name>
    <name evidence="7" type="ORF">FNF29_05408</name>
    <name evidence="8" type="ORF">FNF31_02389</name>
</gene>
<dbReference type="PANTHER" id="PTHR10250:SF26">
    <property type="entry name" value="GLUTATHIONE S-TRANSFERASE 3, MITOCHONDRIAL"/>
    <property type="match status" value="1"/>
</dbReference>
<evidence type="ECO:0000313" key="12">
    <source>
        <dbReference type="Proteomes" id="UP000323011"/>
    </source>
</evidence>
<dbReference type="GO" id="GO:0004364">
    <property type="term" value="F:glutathione transferase activity"/>
    <property type="evidence" value="ECO:0007669"/>
    <property type="project" value="TreeGrafter"/>
</dbReference>
<dbReference type="EMBL" id="VLTO01000079">
    <property type="protein sequence ID" value="KAA0167695.1"/>
    <property type="molecule type" value="Genomic_DNA"/>
</dbReference>
<evidence type="ECO:0000256" key="2">
    <source>
        <dbReference type="ARBA" id="ARBA00022692"/>
    </source>
</evidence>
<dbReference type="EMBL" id="VLTN01000036">
    <property type="protein sequence ID" value="KAA0150168.1"/>
    <property type="molecule type" value="Genomic_DNA"/>
</dbReference>
<dbReference type="GO" id="GO:0005783">
    <property type="term" value="C:endoplasmic reticulum"/>
    <property type="evidence" value="ECO:0007669"/>
    <property type="project" value="TreeGrafter"/>
</dbReference>
<feature type="signal peptide" evidence="6">
    <location>
        <begin position="1"/>
        <end position="21"/>
    </location>
</feature>
<keyword evidence="4 5" id="KW-0472">Membrane</keyword>
<dbReference type="InterPro" id="IPR001129">
    <property type="entry name" value="Membr-assoc_MAPEG"/>
</dbReference>
<evidence type="ECO:0000256" key="6">
    <source>
        <dbReference type="SAM" id="SignalP"/>
    </source>
</evidence>
<keyword evidence="6" id="KW-0732">Signal</keyword>
<dbReference type="GO" id="GO:0005635">
    <property type="term" value="C:nuclear envelope"/>
    <property type="evidence" value="ECO:0007669"/>
    <property type="project" value="TreeGrafter"/>
</dbReference>
<dbReference type="GO" id="GO:0016020">
    <property type="term" value="C:membrane"/>
    <property type="evidence" value="ECO:0007669"/>
    <property type="project" value="UniProtKB-SubCell"/>
</dbReference>
<name>A0A5A8DQE5_CAFRO</name>
<feature type="transmembrane region" description="Helical" evidence="5">
    <location>
        <begin position="173"/>
        <end position="190"/>
    </location>
</feature>
<evidence type="ECO:0000313" key="7">
    <source>
        <dbReference type="EMBL" id="KAA0150168.1"/>
    </source>
</evidence>
<protein>
    <recommendedName>
        <fullName evidence="15">MAPEG family protein</fullName>
    </recommendedName>
</protein>
<evidence type="ECO:0000313" key="14">
    <source>
        <dbReference type="Proteomes" id="UP000325113"/>
    </source>
</evidence>
<sequence length="202" mass="21381">MLAKNAHLSLVLLIMATATAAALTVPHAYGWVVVAASAMGMTATFLGGGVSAARQKLFGKEFEERADVKAIKAEIMAAFPHHKPITDGYPDMGAGVFARLLKPAEWYEFNLAQRAHHNTLEFLTFAITMVLTAGLFQPEAAAACGVVFCIGRVMLARGYTRLGPNGRFPGGPISMIPMMGLLGVNLFYGFKHGLIGAGAISA</sequence>
<dbReference type="Proteomes" id="UP000322899">
    <property type="component" value="Unassembled WGS sequence"/>
</dbReference>
<dbReference type="EMBL" id="VLTL01000016">
    <property type="protein sequence ID" value="KAA0170058.1"/>
    <property type="molecule type" value="Genomic_DNA"/>
</dbReference>
<evidence type="ECO:0000256" key="4">
    <source>
        <dbReference type="ARBA" id="ARBA00023136"/>
    </source>
</evidence>
<feature type="transmembrane region" description="Helical" evidence="5">
    <location>
        <begin position="32"/>
        <end position="53"/>
    </location>
</feature>
<dbReference type="GO" id="GO:0004602">
    <property type="term" value="F:glutathione peroxidase activity"/>
    <property type="evidence" value="ECO:0007669"/>
    <property type="project" value="TreeGrafter"/>
</dbReference>
<dbReference type="EMBL" id="VLTM01000017">
    <property type="protein sequence ID" value="KAA0164465.1"/>
    <property type="molecule type" value="Genomic_DNA"/>
</dbReference>
<keyword evidence="12" id="KW-1185">Reference proteome</keyword>
<dbReference type="Proteomes" id="UP000325113">
    <property type="component" value="Unassembled WGS sequence"/>
</dbReference>
<comment type="subcellular location">
    <subcellularLocation>
        <location evidence="1">Membrane</location>
        <topology evidence="1">Multi-pass membrane protein</topology>
    </subcellularLocation>
</comment>
<evidence type="ECO:0008006" key="15">
    <source>
        <dbReference type="Google" id="ProtNLM"/>
    </source>
</evidence>
<dbReference type="PANTHER" id="PTHR10250">
    <property type="entry name" value="MICROSOMAL GLUTATHIONE S-TRANSFERASE"/>
    <property type="match status" value="1"/>
</dbReference>
<evidence type="ECO:0000256" key="5">
    <source>
        <dbReference type="SAM" id="Phobius"/>
    </source>
</evidence>
<accession>A0A5A8DQE5</accession>
<keyword evidence="2 5" id="KW-0812">Transmembrane</keyword>
<evidence type="ECO:0000313" key="8">
    <source>
        <dbReference type="EMBL" id="KAA0164465.1"/>
    </source>
</evidence>
<dbReference type="Proteomes" id="UP000324907">
    <property type="component" value="Unassembled WGS sequence"/>
</dbReference>